<keyword evidence="6 15" id="KW-0347">Helicase</keyword>
<comment type="function">
    <text evidence="15">A helicase/nuclease that prepares dsDNA breaks (DSB) for recombinational DNA repair. Binds to DSBs and unwinds DNA via a highly rapid and processive ATP-dependent bidirectional helicase activity. Unwinds dsDNA until it encounters a Chi (crossover hotspot instigator) sequence from the 3' direction. Cuts ssDNA a few nucleotides 3' to the Chi site. The properties and activities of the enzyme are changed at Chi. The Chi-altered holoenzyme produces a long 3'-ssDNA overhang and facilitates RecA-binding to the ssDNA for homologous DNA recombination and repair. Holoenzyme degrades any linearized DNA that is unable to undergo homologous recombination. In the holoenzyme this subunit contributes ATPase, 3'-5' helicase, exonuclease activity and loads RecA onto ssDNA.</text>
</comment>
<comment type="similarity">
    <text evidence="15">Belongs to the helicase family. UvrD subfamily.</text>
</comment>
<dbReference type="Gene3D" id="1.10.3170.10">
    <property type="entry name" value="Recbcd, chain B, domain 2"/>
    <property type="match status" value="1"/>
</dbReference>
<feature type="region of interest" description="DNA-binding and helicase activity, interacts with RecC" evidence="15">
    <location>
        <begin position="1"/>
        <end position="893"/>
    </location>
</feature>
<proteinExistence type="inferred from homology"/>
<keyword evidence="5 15" id="KW-0378">Hydrolase</keyword>
<dbReference type="EMBL" id="CP101527">
    <property type="protein sequence ID" value="UZW76406.1"/>
    <property type="molecule type" value="Genomic_DNA"/>
</dbReference>
<evidence type="ECO:0000313" key="21">
    <source>
        <dbReference type="Proteomes" id="UP001164472"/>
    </source>
</evidence>
<feature type="domain" description="UvrD-like helicase ATP-binding" evidence="18">
    <location>
        <begin position="3"/>
        <end position="441"/>
    </location>
</feature>
<evidence type="ECO:0000256" key="12">
    <source>
        <dbReference type="ARBA" id="ARBA00023235"/>
    </source>
</evidence>
<feature type="binding site" evidence="15">
    <location>
        <position position="1102"/>
    </location>
    <ligand>
        <name>Mg(2+)</name>
        <dbReference type="ChEBI" id="CHEBI:18420"/>
    </ligand>
</feature>
<sequence length="1231" mass="139199">MNHKTVESLDAHLIPLEGIHLIEASAGTGKTFNITRIYLRLLLERKLKVQNLLVVTFTKAATEELKGRIDAELRDTLAQWGKRDSEDAFYQNLESVVTQEEASILLRSAIGDLDEAAIFTIHGFCKRVLSQHAFESGLPFDLEMEVDSAELKLEAVRDWYRVLEATPDDFLTVTNYYPSPESFADTFRSLLGNTQPLEGSSPEKIIQSFRCKKAEACELIQQHADVVFRELIDSHKDKTIREDEYNQLIAWLNSEGLDPMPKSAASVFDGKRYARKQAEIKTELNQIFEPLKALKQQASEIEKEISRAQADAIITHALSSISQTIVERKKQSAVMDFDDLVTSLQQSLASETGEALATQLVAQYPVALVDEFQDTDPAQYAIFNRIYNRPGCDQPCSTALYMIGDPKQAIYGFRGGDVFAYLTARDHSDRQWHMDTNWRSSSLMIEGYNRLFYGQAIPENLSSAEQTTHVFNYGIGYIPVKSAPQADKSDFSRMFGKPLKYIYFPEDDNYGKSANNQKFRTVIADWCATEIQHLLSVTSEDGQESHNTNVATQLQEKDIAILVRDRIEAEVMQLALSNYGYASVYLSNRENVFLSAEASELLLVLTGILLAEDDRMLIAALSTRLCGLDSQQLYRLQEDELFWEEHRNRFLALRKSWLRNGLMATLLNLIHDTYKPDCDRHERALTNTLHLLELLQTASQKHRQPWELLSWLKEKIETPAADSASELRLESDDNLIQIVTLHGSKGLEYPVVFIPFATRAKGMDKQKPAYYSYHDEQTKEAKVYVGNDKAIEQTAERERTAEDVRLLYVAITRAKYACYVGVTPFADYQRSPLGLMLGLEKGDELLNAISTVVADTPLSAEVINATIQDSDSDSDSGSDSEESRDNVLAEGVSKALLTVNTAVNTHADTLHVTVERMTRQIDDDWWISSFSALTRNLKHGVMAEPDRDNSDESDGAEPQQQTELRFTLKKGAATGNLLHDVLEVVDFQQPKWPEALKKPLIRFGELEEDDQEALTDWLSECLNAELSDGLSLSALSKTKTLREVEFYFPINDTPRRSLGSILQEHRRSSTFPQLPDGPALKGMMHGFIDLVFEWQGRYFVADYKSTYLGDEYDCYDDQQLSLNIQDNYYDLQYLIYSLALHRYLKQRIPQYRPETHFGGVYYLYLRGMKGDRRTGVYFSKVDEALLNRLDGLFGNSVDSVDSADSVDSVDSVDSGESNTTDAETIGGNNDA</sequence>
<dbReference type="GO" id="GO:0008854">
    <property type="term" value="F:exodeoxyribonuclease V activity"/>
    <property type="evidence" value="ECO:0007669"/>
    <property type="project" value="UniProtKB-EC"/>
</dbReference>
<dbReference type="RefSeq" id="WP_251811851.1">
    <property type="nucleotide sequence ID" value="NZ_CP101527.1"/>
</dbReference>
<evidence type="ECO:0000256" key="9">
    <source>
        <dbReference type="ARBA" id="ARBA00022842"/>
    </source>
</evidence>
<evidence type="ECO:0000256" key="3">
    <source>
        <dbReference type="ARBA" id="ARBA00022741"/>
    </source>
</evidence>
<comment type="cofactor">
    <cofactor evidence="15">
        <name>Mg(2+)</name>
        <dbReference type="ChEBI" id="CHEBI:18420"/>
    </cofactor>
    <text evidence="15">Binds 1 Mg(2+) ion per subunit.</text>
</comment>
<dbReference type="EC" id="3.1.11.5" evidence="15"/>
<feature type="compositionally biased region" description="Acidic residues" evidence="17">
    <location>
        <begin position="870"/>
        <end position="880"/>
    </location>
</feature>
<dbReference type="GO" id="GO:0043138">
    <property type="term" value="F:3'-5' DNA helicase activity"/>
    <property type="evidence" value="ECO:0007669"/>
    <property type="project" value="UniProtKB-UniRule"/>
</dbReference>
<evidence type="ECO:0000256" key="10">
    <source>
        <dbReference type="ARBA" id="ARBA00023125"/>
    </source>
</evidence>
<evidence type="ECO:0000256" key="15">
    <source>
        <dbReference type="HAMAP-Rule" id="MF_01485"/>
    </source>
</evidence>
<feature type="binding site" evidence="15">
    <location>
        <position position="979"/>
    </location>
    <ligand>
        <name>Mg(2+)</name>
        <dbReference type="ChEBI" id="CHEBI:18420"/>
    </ligand>
</feature>
<evidence type="ECO:0000256" key="16">
    <source>
        <dbReference type="PROSITE-ProRule" id="PRU00560"/>
    </source>
</evidence>
<dbReference type="AlphaFoldDB" id="A0A9E8HTU3"/>
<keyword evidence="10 15" id="KW-0238">DNA-binding</keyword>
<keyword evidence="8 15" id="KW-0067">ATP-binding</keyword>
<keyword evidence="1 15" id="KW-0540">Nuclease</keyword>
<comment type="catalytic activity">
    <reaction evidence="15">
        <text>Exonucleolytic cleavage (in the presence of ATP) in either 5'- to 3'- or 3'- to 5'-direction to yield 5'-phosphooligonucleotides.</text>
        <dbReference type="EC" id="3.1.11.5"/>
    </reaction>
</comment>
<evidence type="ECO:0000313" key="20">
    <source>
        <dbReference type="EMBL" id="UZW76406.1"/>
    </source>
</evidence>
<dbReference type="InterPro" id="IPR038726">
    <property type="entry name" value="PDDEXK_AddAB-type"/>
</dbReference>
<evidence type="ECO:0000259" key="18">
    <source>
        <dbReference type="PROSITE" id="PS51198"/>
    </source>
</evidence>
<dbReference type="SUPFAM" id="SSF52980">
    <property type="entry name" value="Restriction endonuclease-like"/>
    <property type="match status" value="1"/>
</dbReference>
<organism evidence="20 21">
    <name type="scientific">Alkalimarinus sediminis</name>
    <dbReference type="NCBI Taxonomy" id="1632866"/>
    <lineage>
        <taxon>Bacteria</taxon>
        <taxon>Pseudomonadati</taxon>
        <taxon>Pseudomonadota</taxon>
        <taxon>Gammaproteobacteria</taxon>
        <taxon>Alteromonadales</taxon>
        <taxon>Alteromonadaceae</taxon>
        <taxon>Alkalimarinus</taxon>
    </lineage>
</organism>
<reference evidence="20" key="1">
    <citation type="submission" date="2022-07" db="EMBL/GenBank/DDBJ databases">
        <title>Alkalimarinus sp. nov., isolated from gut of a Alitta virens.</title>
        <authorList>
            <person name="Yang A.I."/>
            <person name="Shin N.-R."/>
        </authorList>
    </citation>
    <scope>NUCLEOTIDE SEQUENCE</scope>
    <source>
        <strain evidence="20">FA028</strain>
    </source>
</reference>
<feature type="region of interest" description="Nuclease activity, interacts with RecD and RecA" evidence="15">
    <location>
        <begin position="924"/>
        <end position="1231"/>
    </location>
</feature>
<protein>
    <recommendedName>
        <fullName evidence="15">RecBCD enzyme subunit RecB</fullName>
        <ecNumber evidence="15">3.1.11.5</ecNumber>
        <ecNumber evidence="15">5.6.2.4</ecNumber>
    </recommendedName>
    <alternativeName>
        <fullName evidence="15">DNA 3'-5' helicase subunit RecB</fullName>
    </alternativeName>
    <alternativeName>
        <fullName evidence="15">Exonuclease V subunit RecB</fullName>
        <shortName evidence="15">ExoV subunit RecB</shortName>
    </alternativeName>
    <alternativeName>
        <fullName evidence="15">Helicase/nuclease RecBCD subunit RecB</fullName>
    </alternativeName>
</protein>
<evidence type="ECO:0000256" key="1">
    <source>
        <dbReference type="ARBA" id="ARBA00022722"/>
    </source>
</evidence>
<dbReference type="Proteomes" id="UP001164472">
    <property type="component" value="Chromosome"/>
</dbReference>
<dbReference type="Gene3D" id="1.10.486.10">
    <property type="entry name" value="PCRA, domain 4"/>
    <property type="match status" value="1"/>
</dbReference>
<evidence type="ECO:0000256" key="7">
    <source>
        <dbReference type="ARBA" id="ARBA00022839"/>
    </source>
</evidence>
<comment type="catalytic activity">
    <reaction evidence="14 15">
        <text>ATP + H2O = ADP + phosphate + H(+)</text>
        <dbReference type="Rhea" id="RHEA:13065"/>
        <dbReference type="ChEBI" id="CHEBI:15377"/>
        <dbReference type="ChEBI" id="CHEBI:15378"/>
        <dbReference type="ChEBI" id="CHEBI:30616"/>
        <dbReference type="ChEBI" id="CHEBI:43474"/>
        <dbReference type="ChEBI" id="CHEBI:456216"/>
        <dbReference type="EC" id="5.6.2.4"/>
    </reaction>
</comment>
<dbReference type="CDD" id="cd22352">
    <property type="entry name" value="RecB_C-like"/>
    <property type="match status" value="1"/>
</dbReference>
<keyword evidence="4 15" id="KW-0227">DNA damage</keyword>
<dbReference type="GO" id="GO:0000724">
    <property type="term" value="P:double-strand break repair via homologous recombination"/>
    <property type="evidence" value="ECO:0007669"/>
    <property type="project" value="UniProtKB-UniRule"/>
</dbReference>
<dbReference type="InterPro" id="IPR011604">
    <property type="entry name" value="PDDEXK-like_dom_sf"/>
</dbReference>
<dbReference type="InterPro" id="IPR027417">
    <property type="entry name" value="P-loop_NTPase"/>
</dbReference>
<dbReference type="Gene3D" id="3.90.320.10">
    <property type="match status" value="1"/>
</dbReference>
<feature type="active site" description="For nuclease activity" evidence="15">
    <location>
        <position position="1102"/>
    </location>
</feature>
<evidence type="ECO:0000256" key="13">
    <source>
        <dbReference type="ARBA" id="ARBA00034617"/>
    </source>
</evidence>
<dbReference type="NCBIfam" id="TIGR00609">
    <property type="entry name" value="recB"/>
    <property type="match status" value="1"/>
</dbReference>
<evidence type="ECO:0000256" key="8">
    <source>
        <dbReference type="ARBA" id="ARBA00022840"/>
    </source>
</evidence>
<gene>
    <name evidence="15 20" type="primary">recB</name>
    <name evidence="20" type="ORF">NNL22_07405</name>
</gene>
<dbReference type="InterPro" id="IPR000212">
    <property type="entry name" value="DNA_helicase_UvrD/REP"/>
</dbReference>
<evidence type="ECO:0000256" key="5">
    <source>
        <dbReference type="ARBA" id="ARBA00022801"/>
    </source>
</evidence>
<dbReference type="GO" id="GO:0003677">
    <property type="term" value="F:DNA binding"/>
    <property type="evidence" value="ECO:0007669"/>
    <property type="project" value="UniProtKB-UniRule"/>
</dbReference>
<dbReference type="GO" id="GO:0005829">
    <property type="term" value="C:cytosol"/>
    <property type="evidence" value="ECO:0007669"/>
    <property type="project" value="TreeGrafter"/>
</dbReference>
<comment type="domain">
    <text evidence="15">The C-terminal domain has nuclease activity and interacts with RecD. It interacts with RecA, facilitating its loading onto ssDNA.</text>
</comment>
<feature type="region of interest" description="Disordered" evidence="17">
    <location>
        <begin position="1200"/>
        <end position="1231"/>
    </location>
</feature>
<keyword evidence="7 15" id="KW-0269">Exonuclease</keyword>
<comment type="catalytic activity">
    <reaction evidence="13 15">
        <text>Couples ATP hydrolysis with the unwinding of duplex DNA by translocating in the 3'-5' direction.</text>
        <dbReference type="EC" id="5.6.2.4"/>
    </reaction>
</comment>
<comment type="miscellaneous">
    <text evidence="15">In the RecBCD complex, RecB has a slow 3'-5' helicase, an exonuclease activity and loads RecA onto ssDNA, RecD has a fast 5'-3' helicase activity, while RecC stimulates the ATPase and processivity of the RecB helicase and contributes to recognition of the Chi site.</text>
</comment>
<keyword evidence="12 15" id="KW-0413">Isomerase</keyword>
<dbReference type="GO" id="GO:0000287">
    <property type="term" value="F:magnesium ion binding"/>
    <property type="evidence" value="ECO:0007669"/>
    <property type="project" value="UniProtKB-UniRule"/>
</dbReference>
<keyword evidence="2 15" id="KW-0479">Metal-binding</keyword>
<evidence type="ECO:0000259" key="19">
    <source>
        <dbReference type="PROSITE" id="PS51217"/>
    </source>
</evidence>
<feature type="binding site" evidence="16">
    <location>
        <begin position="24"/>
        <end position="31"/>
    </location>
    <ligand>
        <name>ATP</name>
        <dbReference type="ChEBI" id="CHEBI:30616"/>
    </ligand>
</feature>
<feature type="binding site" evidence="15">
    <location>
        <position position="1089"/>
    </location>
    <ligand>
        <name>Mg(2+)</name>
        <dbReference type="ChEBI" id="CHEBI:18420"/>
    </ligand>
</feature>
<feature type="domain" description="UvrD-like helicase C-terminal" evidence="19">
    <location>
        <begin position="478"/>
        <end position="746"/>
    </location>
</feature>
<evidence type="ECO:0000256" key="11">
    <source>
        <dbReference type="ARBA" id="ARBA00023204"/>
    </source>
</evidence>
<dbReference type="InterPro" id="IPR011335">
    <property type="entry name" value="Restrct_endonuc-II-like"/>
</dbReference>
<evidence type="ECO:0000256" key="14">
    <source>
        <dbReference type="ARBA" id="ARBA00048988"/>
    </source>
</evidence>
<feature type="region of interest" description="Disordered" evidence="17">
    <location>
        <begin position="942"/>
        <end position="961"/>
    </location>
</feature>
<dbReference type="GO" id="GO:0005524">
    <property type="term" value="F:ATP binding"/>
    <property type="evidence" value="ECO:0007669"/>
    <property type="project" value="UniProtKB-UniRule"/>
</dbReference>
<evidence type="ECO:0000256" key="6">
    <source>
        <dbReference type="ARBA" id="ARBA00022806"/>
    </source>
</evidence>
<feature type="compositionally biased region" description="Polar residues" evidence="17">
    <location>
        <begin position="1215"/>
        <end position="1231"/>
    </location>
</feature>
<accession>A0A9E8HTU3</accession>
<dbReference type="InterPro" id="IPR014017">
    <property type="entry name" value="DNA_helicase_UvrD-like_C"/>
</dbReference>
<evidence type="ECO:0000256" key="2">
    <source>
        <dbReference type="ARBA" id="ARBA00022723"/>
    </source>
</evidence>
<dbReference type="Pfam" id="PF13361">
    <property type="entry name" value="UvrD_C"/>
    <property type="match status" value="1"/>
</dbReference>
<dbReference type="SUPFAM" id="SSF52540">
    <property type="entry name" value="P-loop containing nucleoside triphosphate hydrolases"/>
    <property type="match status" value="1"/>
</dbReference>
<feature type="region of interest" description="Disordered" evidence="17">
    <location>
        <begin position="867"/>
        <end position="887"/>
    </location>
</feature>
<dbReference type="InterPro" id="IPR004586">
    <property type="entry name" value="RecB"/>
</dbReference>
<name>A0A9E8HTU3_9ALTE</name>
<dbReference type="PANTHER" id="PTHR11070:SF23">
    <property type="entry name" value="RECBCD ENZYME SUBUNIT RECB"/>
    <property type="match status" value="1"/>
</dbReference>
<dbReference type="Gene3D" id="3.40.50.300">
    <property type="entry name" value="P-loop containing nucleotide triphosphate hydrolases"/>
    <property type="match status" value="2"/>
</dbReference>
<keyword evidence="11 15" id="KW-0234">DNA repair</keyword>
<keyword evidence="3 15" id="KW-0547">Nucleotide-binding</keyword>
<dbReference type="KEGG" id="asem:NNL22_07405"/>
<evidence type="ECO:0000256" key="4">
    <source>
        <dbReference type="ARBA" id="ARBA00022763"/>
    </source>
</evidence>
<keyword evidence="21" id="KW-1185">Reference proteome</keyword>
<dbReference type="PANTHER" id="PTHR11070">
    <property type="entry name" value="UVRD / RECB / PCRA DNA HELICASE FAMILY MEMBER"/>
    <property type="match status" value="1"/>
</dbReference>
<dbReference type="Pfam" id="PF12705">
    <property type="entry name" value="PDDEXK_1"/>
    <property type="match status" value="1"/>
</dbReference>
<dbReference type="InterPro" id="IPR014016">
    <property type="entry name" value="UvrD-like_ATP-bd"/>
</dbReference>
<dbReference type="GO" id="GO:0009338">
    <property type="term" value="C:exodeoxyribonuclease V complex"/>
    <property type="evidence" value="ECO:0007669"/>
    <property type="project" value="TreeGrafter"/>
</dbReference>
<feature type="compositionally biased region" description="Low complexity" evidence="17">
    <location>
        <begin position="1200"/>
        <end position="1214"/>
    </location>
</feature>
<keyword evidence="9 15" id="KW-0460">Magnesium</keyword>
<dbReference type="EC" id="5.6.2.4" evidence="15"/>
<dbReference type="HAMAP" id="MF_01485">
    <property type="entry name" value="RecB"/>
    <property type="match status" value="1"/>
</dbReference>
<dbReference type="PROSITE" id="PS51217">
    <property type="entry name" value="UVRD_HELICASE_CTER"/>
    <property type="match status" value="1"/>
</dbReference>
<evidence type="ECO:0000256" key="17">
    <source>
        <dbReference type="SAM" id="MobiDB-lite"/>
    </source>
</evidence>
<dbReference type="PROSITE" id="PS51198">
    <property type="entry name" value="UVRD_HELICASE_ATP_BIND"/>
    <property type="match status" value="1"/>
</dbReference>
<comment type="domain">
    <text evidence="15">The N-terminal DNA-binding domain is a ssDNA-dependent ATPase and has ATP-dependent 3'-5' helicase function. This domain interacts with RecC.</text>
</comment>
<comment type="subunit">
    <text evidence="15">Heterotrimer of RecB, RecC and RecD. All subunits contribute to DNA-binding. Interacts with RecA.</text>
</comment>
<dbReference type="Pfam" id="PF00580">
    <property type="entry name" value="UvrD-helicase"/>
    <property type="match status" value="1"/>
</dbReference>